<dbReference type="OrthoDB" id="5328262at2"/>
<dbReference type="Gene3D" id="3.90.1480.10">
    <property type="entry name" value="Alpha-2,3-sialyltransferase"/>
    <property type="match status" value="1"/>
</dbReference>
<keyword evidence="2" id="KW-1185">Reference proteome</keyword>
<reference evidence="1 2" key="1">
    <citation type="submission" date="2018-04" db="EMBL/GenBank/DDBJ databases">
        <title>Novel Campyloabacter and Helicobacter Species and Strains.</title>
        <authorList>
            <person name="Mannion A.J."/>
            <person name="Shen Z."/>
            <person name="Fox J.G."/>
        </authorList>
    </citation>
    <scope>NUCLEOTIDE SEQUENCE [LARGE SCALE GENOMIC DNA]</scope>
    <source>
        <strain evidence="1 2">MIT 98-6070</strain>
    </source>
</reference>
<dbReference type="EMBL" id="NXLR01000018">
    <property type="protein sequence ID" value="RDU59118.1"/>
    <property type="molecule type" value="Genomic_DNA"/>
</dbReference>
<accession>A0A3D8I1W9</accession>
<proteinExistence type="predicted"/>
<evidence type="ECO:0008006" key="3">
    <source>
        <dbReference type="Google" id="ProtNLM"/>
    </source>
</evidence>
<dbReference type="RefSeq" id="WP_104700352.1">
    <property type="nucleotide sequence ID" value="NZ_FZPP01000027.1"/>
</dbReference>
<comment type="caution">
    <text evidence="1">The sequence shown here is derived from an EMBL/GenBank/DDBJ whole genome shotgun (WGS) entry which is preliminary data.</text>
</comment>
<dbReference type="AlphaFoldDB" id="A0A3D8I1W9"/>
<gene>
    <name evidence="1" type="ORF">CQA63_07935</name>
</gene>
<name>A0A3D8I1W9_9HELI</name>
<evidence type="ECO:0000313" key="2">
    <source>
        <dbReference type="Proteomes" id="UP000256599"/>
    </source>
</evidence>
<dbReference type="SUPFAM" id="SSF102414">
    <property type="entry name" value="Alpha-2,3/8-sialyltransferase CstII"/>
    <property type="match status" value="1"/>
</dbReference>
<evidence type="ECO:0000313" key="1">
    <source>
        <dbReference type="EMBL" id="RDU59118.1"/>
    </source>
</evidence>
<dbReference type="InterPro" id="IPR036715">
    <property type="entry name" value="A-2_3-sialylTrfase_sf"/>
</dbReference>
<organism evidence="1 2">
    <name type="scientific">Helicobacter marmotae</name>
    <dbReference type="NCBI Taxonomy" id="152490"/>
    <lineage>
        <taxon>Bacteria</taxon>
        <taxon>Pseudomonadati</taxon>
        <taxon>Campylobacterota</taxon>
        <taxon>Epsilonproteobacteria</taxon>
        <taxon>Campylobacterales</taxon>
        <taxon>Helicobacteraceae</taxon>
        <taxon>Helicobacter</taxon>
    </lineage>
</organism>
<protein>
    <recommendedName>
        <fullName evidence="3">DUF115 domain-containing protein</fullName>
    </recommendedName>
</protein>
<dbReference type="Proteomes" id="UP000256599">
    <property type="component" value="Unassembled WGS sequence"/>
</dbReference>
<sequence>MSLKHFCLDFLHTAYSLYGFIRAKAFSSSVPTLAKQSNENIFILANGPSLKNDIKAHSALLSKYDSLMMNHAITESLSWQIKPKYYILMDSVFFVGDRYNVASREHYQRVEKEVKEVFNALENVPYHLELLVPNVWKHTLNLHNPNISIQTYGIAKFKGFDFIARYLFKHALALPSYCNVLIPSIICAIAMGYKRIYLLGCDHDWFRNYFVDSQNMLFNDYKHFYEESQTLCALEKLHLHHILYTDAEILHSYHILRELFLGVCICNLSSHSVIDAFPKSSLEQIFAGGGDRVKLLIFLVYAHFSQYRRAKC</sequence>